<reference evidence="14" key="1">
    <citation type="submission" date="2017-09" db="EMBL/GenBank/DDBJ databases">
        <title>Depth-based differentiation of microbial function through sediment-hosted aquifers and enrichment of novel symbionts in the deep terrestrial subsurface.</title>
        <authorList>
            <person name="Probst A.J."/>
            <person name="Ladd B."/>
            <person name="Jarett J.K."/>
            <person name="Geller-Mcgrath D.E."/>
            <person name="Sieber C.M.K."/>
            <person name="Emerson J.B."/>
            <person name="Anantharaman K."/>
            <person name="Thomas B.C."/>
            <person name="Malmstrom R."/>
            <person name="Stieglmeier M."/>
            <person name="Klingl A."/>
            <person name="Woyke T."/>
            <person name="Ryan C.M."/>
            <person name="Banfield J.F."/>
        </authorList>
    </citation>
    <scope>NUCLEOTIDE SEQUENCE [LARGE SCALE GENOMIC DNA]</scope>
</reference>
<dbReference type="GO" id="GO:0003677">
    <property type="term" value="F:DNA binding"/>
    <property type="evidence" value="ECO:0007669"/>
    <property type="project" value="UniProtKB-KW"/>
</dbReference>
<evidence type="ECO:0000256" key="1">
    <source>
        <dbReference type="ARBA" id="ARBA00007705"/>
    </source>
</evidence>
<keyword evidence="8" id="KW-0238">DNA-binding</keyword>
<dbReference type="PROSITE" id="PS00447">
    <property type="entry name" value="DNA_POLYMERASE_A"/>
    <property type="match status" value="1"/>
</dbReference>
<dbReference type="InterPro" id="IPR020046">
    <property type="entry name" value="5-3_exonucl_a-hlix_arch_N"/>
</dbReference>
<evidence type="ECO:0000256" key="10">
    <source>
        <dbReference type="ARBA" id="ARBA00049244"/>
    </source>
</evidence>
<keyword evidence="5" id="KW-0235">DNA replication</keyword>
<dbReference type="PANTHER" id="PTHR10133">
    <property type="entry name" value="DNA POLYMERASE I"/>
    <property type="match status" value="1"/>
</dbReference>
<comment type="caution">
    <text evidence="13">The sequence shown here is derived from an EMBL/GenBank/DDBJ whole genome shotgun (WGS) entry which is preliminary data.</text>
</comment>
<dbReference type="SMART" id="SM00279">
    <property type="entry name" value="HhH2"/>
    <property type="match status" value="1"/>
</dbReference>
<evidence type="ECO:0000256" key="2">
    <source>
        <dbReference type="ARBA" id="ARBA00012417"/>
    </source>
</evidence>
<evidence type="ECO:0000256" key="3">
    <source>
        <dbReference type="ARBA" id="ARBA00022679"/>
    </source>
</evidence>
<dbReference type="SUPFAM" id="SSF56672">
    <property type="entry name" value="DNA/RNA polymerases"/>
    <property type="match status" value="1"/>
</dbReference>
<dbReference type="Pfam" id="PF02739">
    <property type="entry name" value="5_3_exonuc_N"/>
    <property type="match status" value="1"/>
</dbReference>
<dbReference type="InterPro" id="IPR002298">
    <property type="entry name" value="DNA_polymerase_A"/>
</dbReference>
<dbReference type="PRINTS" id="PR00868">
    <property type="entry name" value="DNAPOLI"/>
</dbReference>
<dbReference type="SMART" id="SM00482">
    <property type="entry name" value="POLAc"/>
    <property type="match status" value="1"/>
</dbReference>
<dbReference type="InterPro" id="IPR043502">
    <property type="entry name" value="DNA/RNA_pol_sf"/>
</dbReference>
<dbReference type="Gene3D" id="3.30.70.370">
    <property type="match status" value="1"/>
</dbReference>
<dbReference type="FunFam" id="1.10.150.20:FF:000003">
    <property type="entry name" value="DNA polymerase I"/>
    <property type="match status" value="1"/>
</dbReference>
<keyword evidence="3" id="KW-0808">Transferase</keyword>
<name>A0A2H0YXN2_9BACT</name>
<dbReference type="SUPFAM" id="SSF47807">
    <property type="entry name" value="5' to 3' exonuclease, C-terminal subdomain"/>
    <property type="match status" value="1"/>
</dbReference>
<dbReference type="InterPro" id="IPR002421">
    <property type="entry name" value="5-3_exonuclease"/>
</dbReference>
<evidence type="ECO:0000259" key="12">
    <source>
        <dbReference type="SMART" id="SM00482"/>
    </source>
</evidence>
<dbReference type="InterPro" id="IPR029060">
    <property type="entry name" value="PIN-like_dom_sf"/>
</dbReference>
<dbReference type="EMBL" id="PEXT01000055">
    <property type="protein sequence ID" value="PIS43196.1"/>
    <property type="molecule type" value="Genomic_DNA"/>
</dbReference>
<keyword evidence="6" id="KW-0227">DNA damage</keyword>
<comment type="similarity">
    <text evidence="1">Belongs to the DNA polymerase type-A family.</text>
</comment>
<dbReference type="InterPro" id="IPR008918">
    <property type="entry name" value="HhH2"/>
</dbReference>
<dbReference type="GO" id="GO:0006261">
    <property type="term" value="P:DNA-templated DNA replication"/>
    <property type="evidence" value="ECO:0007669"/>
    <property type="project" value="InterPro"/>
</dbReference>
<dbReference type="PANTHER" id="PTHR10133:SF27">
    <property type="entry name" value="DNA POLYMERASE NU"/>
    <property type="match status" value="1"/>
</dbReference>
<dbReference type="AlphaFoldDB" id="A0A2H0YXN2"/>
<evidence type="ECO:0000256" key="6">
    <source>
        <dbReference type="ARBA" id="ARBA00022763"/>
    </source>
</evidence>
<evidence type="ECO:0000256" key="9">
    <source>
        <dbReference type="ARBA" id="ARBA00023204"/>
    </source>
</evidence>
<evidence type="ECO:0000256" key="7">
    <source>
        <dbReference type="ARBA" id="ARBA00022932"/>
    </source>
</evidence>
<dbReference type="GO" id="GO:0006302">
    <property type="term" value="P:double-strand break repair"/>
    <property type="evidence" value="ECO:0007669"/>
    <property type="project" value="TreeGrafter"/>
</dbReference>
<dbReference type="CDD" id="cd09859">
    <property type="entry name" value="PIN_53EXO"/>
    <property type="match status" value="1"/>
</dbReference>
<keyword evidence="9" id="KW-0234">DNA repair</keyword>
<keyword evidence="7" id="KW-0239">DNA-directed DNA polymerase</keyword>
<keyword evidence="4" id="KW-0548">Nucleotidyltransferase</keyword>
<evidence type="ECO:0000313" key="13">
    <source>
        <dbReference type="EMBL" id="PIS43196.1"/>
    </source>
</evidence>
<dbReference type="CDD" id="cd08637">
    <property type="entry name" value="DNA_pol_A_pol_I_C"/>
    <property type="match status" value="1"/>
</dbReference>
<dbReference type="InterPro" id="IPR019760">
    <property type="entry name" value="DNA-dir_DNA_pol_A_CS"/>
</dbReference>
<dbReference type="Gene3D" id="1.20.1060.10">
    <property type="entry name" value="Taq DNA Polymerase, Chain T, domain 4"/>
    <property type="match status" value="1"/>
</dbReference>
<dbReference type="CDD" id="cd09898">
    <property type="entry name" value="H3TH_53EXO"/>
    <property type="match status" value="1"/>
</dbReference>
<sequence>MHFLSLRRKFFSLHVLTVRGVFHMTKKASIKKKCIVLLDTHAIIHRAYHALPEFTGPTGAPTGALYGLVSMLLKIITDLKPDYIAACYDLPKPTIRHEAYDGYKATRVETDDALALQLQESRKVFEAFSIPMYEREGFEADDLLGTIAYELRGKGDIDVIIASGDMDTLQLVDDERVRVYTLKKGINDTILYDEKAILERFGFLPALIPDWKGLRGDPSDNIKGVPGIGEKTATELITSFGSIEKIYTALKKGDSMFLKKGIKTRILGLLKEYEEDARFSTSLATIRLDAPIAFALPERVWRENVDIKKILTIFDEFGFRSLRERVHSMLGDPKQKLSKEEQGLVPEVIDSERLREGQIMLWLISSEFTNPSLDDILAFTKERTFDIAYIKLEKQLSEMEKVRDVYKRIEKPLIPVIEKMQRKGVLIDPNILNGLAKKYHTELGEIEKRIYTTVGREFNVSSPKQLGGVIFDELKIIPERMKKTAGGQRSTRESELKKLREAHPIISDILEYRELKKLLSTYIENLPLMLDSGNRLHAEFIQTGTTTGRMASQNPNLQNIPLRSERGRAIRHAFVAPHGFSLVSLDYSQIELRLAALLSGDPELCAIFQDGRDVHLEVAARVFHVAPEAVNTDMRRRAKIINFGILYGMGVNALRQQLGSTTAEAHQYLEDYFSTFKTLSEYLGSTRGFARKHGYTETLFGRRRQFPEIKSLLPYVRAQAERMAINAPIQGTQADIIKLAMVRADDFITKERALEDAYLLLQVHDELVYEIRTSRIDSLSTKIKEIMESILPRAQTNGVPVIATMKVGPNWGSMQEQ</sequence>
<dbReference type="GO" id="GO:0003887">
    <property type="term" value="F:DNA-directed DNA polymerase activity"/>
    <property type="evidence" value="ECO:0007669"/>
    <property type="project" value="UniProtKB-KW"/>
</dbReference>
<gene>
    <name evidence="13" type="ORF">COT23_02575</name>
</gene>
<proteinExistence type="inferred from homology"/>
<protein>
    <recommendedName>
        <fullName evidence="2">DNA-directed DNA polymerase</fullName>
        <ecNumber evidence="2">2.7.7.7</ecNumber>
    </recommendedName>
</protein>
<comment type="catalytic activity">
    <reaction evidence="10">
        <text>DNA(n) + a 2'-deoxyribonucleoside 5'-triphosphate = DNA(n+1) + diphosphate</text>
        <dbReference type="Rhea" id="RHEA:22508"/>
        <dbReference type="Rhea" id="RHEA-COMP:17339"/>
        <dbReference type="Rhea" id="RHEA-COMP:17340"/>
        <dbReference type="ChEBI" id="CHEBI:33019"/>
        <dbReference type="ChEBI" id="CHEBI:61560"/>
        <dbReference type="ChEBI" id="CHEBI:173112"/>
        <dbReference type="EC" id="2.7.7.7"/>
    </reaction>
</comment>
<evidence type="ECO:0000256" key="4">
    <source>
        <dbReference type="ARBA" id="ARBA00022695"/>
    </source>
</evidence>
<dbReference type="GO" id="GO:0008409">
    <property type="term" value="F:5'-3' exonuclease activity"/>
    <property type="evidence" value="ECO:0007669"/>
    <property type="project" value="InterPro"/>
</dbReference>
<dbReference type="Gene3D" id="3.40.50.1010">
    <property type="entry name" value="5'-nuclease"/>
    <property type="match status" value="1"/>
</dbReference>
<evidence type="ECO:0000313" key="14">
    <source>
        <dbReference type="Proteomes" id="UP000228687"/>
    </source>
</evidence>
<dbReference type="InterPro" id="IPR036279">
    <property type="entry name" value="5-3_exonuclease_C_sf"/>
</dbReference>
<feature type="domain" description="5'-3' exonuclease" evidence="11">
    <location>
        <begin position="32"/>
        <end position="302"/>
    </location>
</feature>
<dbReference type="FunFam" id="1.20.1060.10:FF:000001">
    <property type="entry name" value="DNA polymerase I"/>
    <property type="match status" value="1"/>
</dbReference>
<organism evidence="13 14">
    <name type="scientific">Candidatus Kaiserbacteria bacterium CG08_land_8_20_14_0_20_50_21</name>
    <dbReference type="NCBI Taxonomy" id="1974604"/>
    <lineage>
        <taxon>Bacteria</taxon>
        <taxon>Candidatus Kaiseribacteriota</taxon>
    </lineage>
</organism>
<dbReference type="FunFam" id="1.10.150.20:FF:000002">
    <property type="entry name" value="DNA polymerase I"/>
    <property type="match status" value="1"/>
</dbReference>
<dbReference type="Proteomes" id="UP000228687">
    <property type="component" value="Unassembled WGS sequence"/>
</dbReference>
<accession>A0A2H0YXN2</accession>
<dbReference type="InterPro" id="IPR020045">
    <property type="entry name" value="DNA_polI_H3TH"/>
</dbReference>
<evidence type="ECO:0000256" key="8">
    <source>
        <dbReference type="ARBA" id="ARBA00023125"/>
    </source>
</evidence>
<dbReference type="Gene3D" id="1.10.150.20">
    <property type="entry name" value="5' to 3' exonuclease, C-terminal subdomain"/>
    <property type="match status" value="2"/>
</dbReference>
<evidence type="ECO:0000256" key="5">
    <source>
        <dbReference type="ARBA" id="ARBA00022705"/>
    </source>
</evidence>
<dbReference type="Pfam" id="PF00476">
    <property type="entry name" value="DNA_pol_A"/>
    <property type="match status" value="1"/>
</dbReference>
<dbReference type="Pfam" id="PF01367">
    <property type="entry name" value="5_3_exonuc"/>
    <property type="match status" value="1"/>
</dbReference>
<dbReference type="SUPFAM" id="SSF88723">
    <property type="entry name" value="PIN domain-like"/>
    <property type="match status" value="1"/>
</dbReference>
<dbReference type="InterPro" id="IPR001098">
    <property type="entry name" value="DNA-dir_DNA_pol_A_palm_dom"/>
</dbReference>
<dbReference type="SMART" id="SM00475">
    <property type="entry name" value="53EXOc"/>
    <property type="match status" value="1"/>
</dbReference>
<feature type="domain" description="DNA-directed DNA polymerase family A palm" evidence="12">
    <location>
        <begin position="567"/>
        <end position="775"/>
    </location>
</feature>
<evidence type="ECO:0000259" key="11">
    <source>
        <dbReference type="SMART" id="SM00475"/>
    </source>
</evidence>
<dbReference type="EC" id="2.7.7.7" evidence="2"/>